<proteinExistence type="predicted"/>
<reference evidence="2 3" key="1">
    <citation type="submission" date="2021-07" db="EMBL/GenBank/DDBJ databases">
        <title>Alteriqipengyuania abyssalis NZ-12B nov, sp.nov isolated from deep sea sponge in pacific ocean.</title>
        <authorList>
            <person name="Tareen S."/>
            <person name="Wink J."/>
        </authorList>
    </citation>
    <scope>NUCLEOTIDE SEQUENCE [LARGE SCALE GENOMIC DNA]</scope>
    <source>
        <strain evidence="2 3">NZ-12B</strain>
    </source>
</reference>
<dbReference type="Pfam" id="PF06904">
    <property type="entry name" value="Extensin-like_C"/>
    <property type="match status" value="1"/>
</dbReference>
<feature type="domain" description="Extensin-like C-terminal" evidence="1">
    <location>
        <begin position="53"/>
        <end position="229"/>
    </location>
</feature>
<keyword evidence="3" id="KW-1185">Reference proteome</keyword>
<comment type="caution">
    <text evidence="2">The sequence shown here is derived from an EMBL/GenBank/DDBJ whole genome shotgun (WGS) entry which is preliminary data.</text>
</comment>
<dbReference type="PROSITE" id="PS51257">
    <property type="entry name" value="PROKAR_LIPOPROTEIN"/>
    <property type="match status" value="1"/>
</dbReference>
<evidence type="ECO:0000313" key="3">
    <source>
        <dbReference type="Proteomes" id="UP000759298"/>
    </source>
</evidence>
<dbReference type="InterPro" id="IPR009683">
    <property type="entry name" value="Extensin-like_C"/>
</dbReference>
<accession>A0ABS7PDR1</accession>
<protein>
    <submittedName>
        <fullName evidence="2">Extensin family protein</fullName>
    </submittedName>
</protein>
<dbReference type="RefSeq" id="WP_222824751.1">
    <property type="nucleotide sequence ID" value="NZ_JAHWXP010000002.1"/>
</dbReference>
<name>A0ABS7PDR1_9SPHN</name>
<dbReference type="Proteomes" id="UP000759298">
    <property type="component" value="Unassembled WGS sequence"/>
</dbReference>
<dbReference type="EMBL" id="JAHWXP010000002">
    <property type="protein sequence ID" value="MBY8337205.1"/>
    <property type="molecule type" value="Genomic_DNA"/>
</dbReference>
<sequence length="229" mass="24009">MHLSRFLLVACIAIGLSGCQLLPGGGGRADRPGPRTPTSAPQTGAVAPSLIGQQCLAKLGASGASFSPLPNAYDAPGCTRIDTVSLSDLRGDAGRFGIANIGPVTCQTASTFAGWVRYGVDRAARAYLGSPLARIETMGSYSCRNVAGTSRRSAHARAEAIDVAAFVLEDGRRISVIGDWKGGSSDERQFLRVVRESACKRFGTVLSPDYNAAHADHLHLEVGDSSFCR</sequence>
<evidence type="ECO:0000259" key="1">
    <source>
        <dbReference type="Pfam" id="PF06904"/>
    </source>
</evidence>
<evidence type="ECO:0000313" key="2">
    <source>
        <dbReference type="EMBL" id="MBY8337205.1"/>
    </source>
</evidence>
<organism evidence="2 3">
    <name type="scientific">Alteriqipengyuania abyssalis</name>
    <dbReference type="NCBI Taxonomy" id="2860200"/>
    <lineage>
        <taxon>Bacteria</taxon>
        <taxon>Pseudomonadati</taxon>
        <taxon>Pseudomonadota</taxon>
        <taxon>Alphaproteobacteria</taxon>
        <taxon>Sphingomonadales</taxon>
        <taxon>Erythrobacteraceae</taxon>
        <taxon>Alteriqipengyuania</taxon>
    </lineage>
</organism>
<gene>
    <name evidence="2" type="ORF">KYN89_09095</name>
</gene>